<name>A0ACB8AU81_9AGAM</name>
<gene>
    <name evidence="1" type="ORF">BJ138DRAFT_1131771</name>
</gene>
<sequence>MNRSTTALTIASVAASGLIVYALYFDYKRRNDANFRKQLRKDKKRIAKSQTPSESAPSTSGGVDPAELRTALEKVRKEDVPASPEDKEQYFMAQVGMGEQLCAQGPMFHLPAAMCFYRALRVYPSPVELIVIYEKTVPQPVFQLVIEMTNMDVTDRVEGYYDVFPAKSMNVAVQTVDVTDATGKVTRKKVLVAAKDLEPGDLIYKEEPIASVLDADVQLKGTHCSHCFREIQDDTAIRPDSDRLNSVYCSKDCQIKYKSYSHTLLFTLESAVPADLSTDVSAPAKEERDYAQQAFADYLKRTGKAAPILVARFLARQVGTETAKMSRGIVLPNMEPTLTDGGDYTLYDHVERLRYLEVTSPEEEVKLFRDVLQTALPGLEQFVTEERHATFLGKMAYNMYGVTFGNGRDDKPESSERPEDVEKTRTPNGTSRQIGSGFYIVSSYISHSCTPSARPTFNGTSELNLVAERAIKKGEEITVSYVDVTQHDGESVMEARRRRRIDLARGWRFACPCSRCIEENVDGAASDDGHSKDESKVEEVVTRVEEPTLRRSFHAAPAIRTDRPTTLTNMLAGDVPPAVQVNSVDSEGIKLADGLILPSASIFLDGKVFLWNVPTTLWAGWGKEHFGIFETAVPKPEILVVGTGKSMALLPPFLQAHLRHLGIQLDVMDTRNACSTYNLLAEEGRRVAAALLPYSSRPWKLPVGHD</sequence>
<proteinExistence type="predicted"/>
<accession>A0ACB8AU81</accession>
<evidence type="ECO:0000313" key="2">
    <source>
        <dbReference type="Proteomes" id="UP000790377"/>
    </source>
</evidence>
<reference evidence="1" key="1">
    <citation type="journal article" date="2021" name="New Phytol.">
        <title>Evolutionary innovations through gain and loss of genes in the ectomycorrhizal Boletales.</title>
        <authorList>
            <person name="Wu G."/>
            <person name="Miyauchi S."/>
            <person name="Morin E."/>
            <person name="Kuo A."/>
            <person name="Drula E."/>
            <person name="Varga T."/>
            <person name="Kohler A."/>
            <person name="Feng B."/>
            <person name="Cao Y."/>
            <person name="Lipzen A."/>
            <person name="Daum C."/>
            <person name="Hundley H."/>
            <person name="Pangilinan J."/>
            <person name="Johnson J."/>
            <person name="Barry K."/>
            <person name="LaButti K."/>
            <person name="Ng V."/>
            <person name="Ahrendt S."/>
            <person name="Min B."/>
            <person name="Choi I.G."/>
            <person name="Park H."/>
            <person name="Plett J.M."/>
            <person name="Magnuson J."/>
            <person name="Spatafora J.W."/>
            <person name="Nagy L.G."/>
            <person name="Henrissat B."/>
            <person name="Grigoriev I.V."/>
            <person name="Yang Z.L."/>
            <person name="Xu J."/>
            <person name="Martin F.M."/>
        </authorList>
    </citation>
    <scope>NUCLEOTIDE SEQUENCE</scope>
    <source>
        <strain evidence="1">ATCC 28755</strain>
    </source>
</reference>
<keyword evidence="2" id="KW-1185">Reference proteome</keyword>
<protein>
    <submittedName>
        <fullName evidence="1">Uncharacterized protein</fullName>
    </submittedName>
</protein>
<dbReference type="Proteomes" id="UP000790377">
    <property type="component" value="Unassembled WGS sequence"/>
</dbReference>
<organism evidence="1 2">
    <name type="scientific">Hygrophoropsis aurantiaca</name>
    <dbReference type="NCBI Taxonomy" id="72124"/>
    <lineage>
        <taxon>Eukaryota</taxon>
        <taxon>Fungi</taxon>
        <taxon>Dikarya</taxon>
        <taxon>Basidiomycota</taxon>
        <taxon>Agaricomycotina</taxon>
        <taxon>Agaricomycetes</taxon>
        <taxon>Agaricomycetidae</taxon>
        <taxon>Boletales</taxon>
        <taxon>Coniophorineae</taxon>
        <taxon>Hygrophoropsidaceae</taxon>
        <taxon>Hygrophoropsis</taxon>
    </lineage>
</organism>
<dbReference type="EMBL" id="MU267589">
    <property type="protein sequence ID" value="KAH7916790.1"/>
    <property type="molecule type" value="Genomic_DNA"/>
</dbReference>
<evidence type="ECO:0000313" key="1">
    <source>
        <dbReference type="EMBL" id="KAH7916790.1"/>
    </source>
</evidence>
<comment type="caution">
    <text evidence="1">The sequence shown here is derived from an EMBL/GenBank/DDBJ whole genome shotgun (WGS) entry which is preliminary data.</text>
</comment>